<evidence type="ECO:0000256" key="4">
    <source>
        <dbReference type="ARBA" id="ARBA00022801"/>
    </source>
</evidence>
<dbReference type="PANTHER" id="PTHR42978">
    <property type="entry name" value="QUORUM-QUENCHING LACTONASE YTNP-RELATED-RELATED"/>
    <property type="match status" value="1"/>
</dbReference>
<dbReference type="Proteomes" id="UP000632454">
    <property type="component" value="Unassembled WGS sequence"/>
</dbReference>
<dbReference type="PANTHER" id="PTHR42978:SF7">
    <property type="entry name" value="METALLO-HYDROLASE RV2300C-RELATED"/>
    <property type="match status" value="1"/>
</dbReference>
<comment type="caution">
    <text evidence="6">The sequence shown here is derived from an EMBL/GenBank/DDBJ whole genome shotgun (WGS) entry which is preliminary data.</text>
</comment>
<evidence type="ECO:0008006" key="8">
    <source>
        <dbReference type="Google" id="ProtNLM"/>
    </source>
</evidence>
<keyword evidence="5" id="KW-0862">Zinc</keyword>
<evidence type="ECO:0000256" key="2">
    <source>
        <dbReference type="ARBA" id="ARBA00007749"/>
    </source>
</evidence>
<keyword evidence="7" id="KW-1185">Reference proteome</keyword>
<comment type="cofactor">
    <cofactor evidence="1">
        <name>Zn(2+)</name>
        <dbReference type="ChEBI" id="CHEBI:29105"/>
    </cofactor>
</comment>
<evidence type="ECO:0000313" key="6">
    <source>
        <dbReference type="EMBL" id="GGF17924.1"/>
    </source>
</evidence>
<evidence type="ECO:0000256" key="1">
    <source>
        <dbReference type="ARBA" id="ARBA00001947"/>
    </source>
</evidence>
<dbReference type="SUPFAM" id="SSF56281">
    <property type="entry name" value="Metallo-hydrolase/oxidoreductase"/>
    <property type="match status" value="1"/>
</dbReference>
<dbReference type="Gene3D" id="3.60.15.10">
    <property type="entry name" value="Ribonuclease Z/Hydroxyacylglutathione hydrolase-like"/>
    <property type="match status" value="1"/>
</dbReference>
<proteinExistence type="inferred from homology"/>
<keyword evidence="4" id="KW-0378">Hydrolase</keyword>
<organism evidence="6 7">
    <name type="scientific">Williamsia phyllosphaerae</name>
    <dbReference type="NCBI Taxonomy" id="885042"/>
    <lineage>
        <taxon>Bacteria</taxon>
        <taxon>Bacillati</taxon>
        <taxon>Actinomycetota</taxon>
        <taxon>Actinomycetes</taxon>
        <taxon>Mycobacteriales</taxon>
        <taxon>Nocardiaceae</taxon>
        <taxon>Williamsia</taxon>
    </lineage>
</organism>
<gene>
    <name evidence="6" type="ORF">GCM10007298_12440</name>
</gene>
<dbReference type="EMBL" id="BMCS01000001">
    <property type="protein sequence ID" value="GGF17924.1"/>
    <property type="molecule type" value="Genomic_DNA"/>
</dbReference>
<evidence type="ECO:0000256" key="3">
    <source>
        <dbReference type="ARBA" id="ARBA00022723"/>
    </source>
</evidence>
<reference evidence="7" key="1">
    <citation type="journal article" date="2019" name="Int. J. Syst. Evol. Microbiol.">
        <title>The Global Catalogue of Microorganisms (GCM) 10K type strain sequencing project: providing services to taxonomists for standard genome sequencing and annotation.</title>
        <authorList>
            <consortium name="The Broad Institute Genomics Platform"/>
            <consortium name="The Broad Institute Genome Sequencing Center for Infectious Disease"/>
            <person name="Wu L."/>
            <person name="Ma J."/>
        </authorList>
    </citation>
    <scope>NUCLEOTIDE SEQUENCE [LARGE SCALE GENOMIC DNA]</scope>
    <source>
        <strain evidence="7">CCM 7855</strain>
    </source>
</reference>
<protein>
    <recommendedName>
        <fullName evidence="8">N-acyl homoserine lactonase</fullName>
    </recommendedName>
</protein>
<comment type="similarity">
    <text evidence="2">Belongs to the metallo-beta-lactamase superfamily.</text>
</comment>
<dbReference type="InterPro" id="IPR036866">
    <property type="entry name" value="RibonucZ/Hydroxyglut_hydro"/>
</dbReference>
<sequence length="399" mass="44603">MLVQSGPHVRLIRNGVVSDVGTLSRMTTFEAPTQAAPIDERVIRPIPEFEGVHEIWPRGKRLEAVREAATSYRERFVAQGQVRAIKSFDIAAAPYPQRFAFQGYSVGPNPMISIINRMFVIQFEGFDGELKTLVWEPTVAAGSAEAPFYAKLENLAGKFLSHKVFTKYYNDPQGVLPQCGLNNDDVDFLSFDHLHVQDVRMILGSSQVIPGESAPRQPLFPNAELLVHRKELGTFESPHPLQWSWYVDGGMDGVPIDRVRVFDGDVELGVGVSLLWTPGHTDGNHSLVVNTPDGVWVSSENGMAADSWQPELSKIPGVRRQAAFYNREVVLNANTMEDSLDQYDSMVKEKTMASPSPKDPRWLQIIASSECASWKRQWPVVPTFSHRGLDYGTIEKPVR</sequence>
<name>A0ABQ1UJB3_9NOCA</name>
<evidence type="ECO:0000256" key="5">
    <source>
        <dbReference type="ARBA" id="ARBA00022833"/>
    </source>
</evidence>
<keyword evidence="3" id="KW-0479">Metal-binding</keyword>
<accession>A0ABQ1UJB3</accession>
<dbReference type="InterPro" id="IPR051013">
    <property type="entry name" value="MBL_superfamily_lactonases"/>
</dbReference>
<evidence type="ECO:0000313" key="7">
    <source>
        <dbReference type="Proteomes" id="UP000632454"/>
    </source>
</evidence>